<feature type="transmembrane region" description="Helical" evidence="8">
    <location>
        <begin position="48"/>
        <end position="77"/>
    </location>
</feature>
<reference evidence="9" key="1">
    <citation type="journal article" date="2014" name="Int. J. Syst. Evol. Microbiol.">
        <title>Complete genome sequence of Corynebacterium casei LMG S-19264T (=DSM 44701T), isolated from a smear-ripened cheese.</title>
        <authorList>
            <consortium name="US DOE Joint Genome Institute (JGI-PGF)"/>
            <person name="Walter F."/>
            <person name="Albersmeier A."/>
            <person name="Kalinowski J."/>
            <person name="Ruckert C."/>
        </authorList>
    </citation>
    <scope>NUCLEOTIDE SEQUENCE</scope>
    <source>
        <strain evidence="9">KCTC 42650</strain>
    </source>
</reference>
<keyword evidence="6 8" id="KW-1133">Transmembrane helix</keyword>
<dbReference type="InterPro" id="IPR002781">
    <property type="entry name" value="TM_pro_TauE-like"/>
</dbReference>
<dbReference type="Pfam" id="PF01925">
    <property type="entry name" value="TauE"/>
    <property type="match status" value="1"/>
</dbReference>
<comment type="similarity">
    <text evidence="2 8">Belongs to the 4-toluene sulfonate uptake permease (TSUP) (TC 2.A.102) family.</text>
</comment>
<dbReference type="PANTHER" id="PTHR30269">
    <property type="entry name" value="TRANSMEMBRANE PROTEIN YFCA"/>
    <property type="match status" value="1"/>
</dbReference>
<reference evidence="9" key="2">
    <citation type="submission" date="2020-09" db="EMBL/GenBank/DDBJ databases">
        <authorList>
            <person name="Sun Q."/>
            <person name="Kim S."/>
        </authorList>
    </citation>
    <scope>NUCLEOTIDE SEQUENCE</scope>
    <source>
        <strain evidence="9">KCTC 42650</strain>
    </source>
</reference>
<feature type="transmembrane region" description="Helical" evidence="8">
    <location>
        <begin position="20"/>
        <end position="42"/>
    </location>
</feature>
<feature type="transmembrane region" description="Helical" evidence="8">
    <location>
        <begin position="193"/>
        <end position="210"/>
    </location>
</feature>
<keyword evidence="3" id="KW-0813">Transport</keyword>
<evidence type="ECO:0000313" key="10">
    <source>
        <dbReference type="Proteomes" id="UP000626220"/>
    </source>
</evidence>
<evidence type="ECO:0000256" key="2">
    <source>
        <dbReference type="ARBA" id="ARBA00009142"/>
    </source>
</evidence>
<evidence type="ECO:0000313" key="9">
    <source>
        <dbReference type="EMBL" id="GHF70385.1"/>
    </source>
</evidence>
<organism evidence="9 10">
    <name type="scientific">Seohaeicola zhoushanensis</name>
    <dbReference type="NCBI Taxonomy" id="1569283"/>
    <lineage>
        <taxon>Bacteria</taxon>
        <taxon>Pseudomonadati</taxon>
        <taxon>Pseudomonadota</taxon>
        <taxon>Alphaproteobacteria</taxon>
        <taxon>Rhodobacterales</taxon>
        <taxon>Roseobacteraceae</taxon>
        <taxon>Seohaeicola</taxon>
    </lineage>
</organism>
<dbReference type="EMBL" id="BNCJ01000025">
    <property type="protein sequence ID" value="GHF70385.1"/>
    <property type="molecule type" value="Genomic_DNA"/>
</dbReference>
<feature type="transmembrane region" description="Helical" evidence="8">
    <location>
        <begin position="154"/>
        <end position="173"/>
    </location>
</feature>
<evidence type="ECO:0000256" key="6">
    <source>
        <dbReference type="ARBA" id="ARBA00022989"/>
    </source>
</evidence>
<dbReference type="PANTHER" id="PTHR30269:SF32">
    <property type="entry name" value="MEMBRANE TRANSPORTER PROTEIN-RELATED"/>
    <property type="match status" value="1"/>
</dbReference>
<dbReference type="Proteomes" id="UP000626220">
    <property type="component" value="Unassembled WGS sequence"/>
</dbReference>
<proteinExistence type="inferred from homology"/>
<dbReference type="GO" id="GO:0005886">
    <property type="term" value="C:plasma membrane"/>
    <property type="evidence" value="ECO:0007669"/>
    <property type="project" value="UniProtKB-SubCell"/>
</dbReference>
<name>A0A8J3H1B4_9RHOB</name>
<gene>
    <name evidence="9" type="ORF">GCM10017056_46740</name>
</gene>
<comment type="subcellular location">
    <subcellularLocation>
        <location evidence="1 8">Cell membrane</location>
        <topology evidence="1 8">Multi-pass membrane protein</topology>
    </subcellularLocation>
</comment>
<evidence type="ECO:0000256" key="1">
    <source>
        <dbReference type="ARBA" id="ARBA00004651"/>
    </source>
</evidence>
<sequence>MRFAVPVARQTRYEGRMNTLIPFLDADQLVLALAIAGLAGLVKGMVGFAMPMIMVSGLGTFLPPEIALAGLIIPTLTTNGMQALRQGARAALASIHRFRVFLGVGLVMLLLSAQLVRMLHPSTFLLALGASVTTFAIVQLLGLRLRLSGASARVEAAFGAVAGFIGGLSGVWGPPTVMYLTALDTPKGEQLRVQGVIYGLGAVALLGAHLTSGVMRAETLPFSVLLVAPAVLGMWIGGRFVDRVDQATFRKATLAVLLIAGANLVRRGLAG</sequence>
<dbReference type="InterPro" id="IPR052017">
    <property type="entry name" value="TSUP"/>
</dbReference>
<feature type="transmembrane region" description="Helical" evidence="8">
    <location>
        <begin position="98"/>
        <end position="116"/>
    </location>
</feature>
<feature type="transmembrane region" description="Helical" evidence="8">
    <location>
        <begin position="122"/>
        <end position="142"/>
    </location>
</feature>
<keyword evidence="5 8" id="KW-0812">Transmembrane</keyword>
<keyword evidence="4 8" id="KW-1003">Cell membrane</keyword>
<evidence type="ECO:0000256" key="5">
    <source>
        <dbReference type="ARBA" id="ARBA00022692"/>
    </source>
</evidence>
<evidence type="ECO:0000256" key="4">
    <source>
        <dbReference type="ARBA" id="ARBA00022475"/>
    </source>
</evidence>
<comment type="caution">
    <text evidence="9">The sequence shown here is derived from an EMBL/GenBank/DDBJ whole genome shotgun (WGS) entry which is preliminary data.</text>
</comment>
<evidence type="ECO:0000256" key="8">
    <source>
        <dbReference type="RuleBase" id="RU363041"/>
    </source>
</evidence>
<evidence type="ECO:0000256" key="7">
    <source>
        <dbReference type="ARBA" id="ARBA00023136"/>
    </source>
</evidence>
<keyword evidence="10" id="KW-1185">Reference proteome</keyword>
<protein>
    <recommendedName>
        <fullName evidence="8">Probable membrane transporter protein</fullName>
    </recommendedName>
</protein>
<keyword evidence="7 8" id="KW-0472">Membrane</keyword>
<evidence type="ECO:0000256" key="3">
    <source>
        <dbReference type="ARBA" id="ARBA00022448"/>
    </source>
</evidence>
<feature type="transmembrane region" description="Helical" evidence="8">
    <location>
        <begin position="222"/>
        <end position="241"/>
    </location>
</feature>
<dbReference type="AlphaFoldDB" id="A0A8J3H1B4"/>
<accession>A0A8J3H1B4</accession>